<proteinExistence type="predicted"/>
<protein>
    <submittedName>
        <fullName evidence="1">Uncharacterized protein</fullName>
    </submittedName>
</protein>
<comment type="caution">
    <text evidence="1">The sequence shown here is derived from an EMBL/GenBank/DDBJ whole genome shotgun (WGS) entry which is preliminary data.</text>
</comment>
<dbReference type="AlphaFoldDB" id="A0A2G5TLK3"/>
<dbReference type="EMBL" id="PDUG01000005">
    <property type="protein sequence ID" value="PIC28174.1"/>
    <property type="molecule type" value="Genomic_DNA"/>
</dbReference>
<name>A0A2G5TLK3_9PELO</name>
<reference evidence="2" key="1">
    <citation type="submission" date="2017-10" db="EMBL/GenBank/DDBJ databases">
        <title>Rapid genome shrinkage in a self-fertile nematode reveals novel sperm competition proteins.</title>
        <authorList>
            <person name="Yin D."/>
            <person name="Schwarz E.M."/>
            <person name="Thomas C.G."/>
            <person name="Felde R.L."/>
            <person name="Korf I.F."/>
            <person name="Cutter A.D."/>
            <person name="Schartner C.M."/>
            <person name="Ralston E.J."/>
            <person name="Meyer B.J."/>
            <person name="Haag E.S."/>
        </authorList>
    </citation>
    <scope>NUCLEOTIDE SEQUENCE [LARGE SCALE GENOMIC DNA]</scope>
    <source>
        <strain evidence="2">JU1422</strain>
    </source>
</reference>
<accession>A0A2G5TLK3</accession>
<sequence>MGRMMKIGIGMIREWIGLEDDEDCSDPDGSEFRIVTMVKMVNGHRLLGGRGGWQQHGCSGFVIGYRMLWDVKGHRDTGSAELESYEGTNEKVRFQVDLIKSRL</sequence>
<organism evidence="1 2">
    <name type="scientific">Caenorhabditis nigoni</name>
    <dbReference type="NCBI Taxonomy" id="1611254"/>
    <lineage>
        <taxon>Eukaryota</taxon>
        <taxon>Metazoa</taxon>
        <taxon>Ecdysozoa</taxon>
        <taxon>Nematoda</taxon>
        <taxon>Chromadorea</taxon>
        <taxon>Rhabditida</taxon>
        <taxon>Rhabditina</taxon>
        <taxon>Rhabditomorpha</taxon>
        <taxon>Rhabditoidea</taxon>
        <taxon>Rhabditidae</taxon>
        <taxon>Peloderinae</taxon>
        <taxon>Caenorhabditis</taxon>
    </lineage>
</organism>
<keyword evidence="2" id="KW-1185">Reference proteome</keyword>
<evidence type="ECO:0000313" key="2">
    <source>
        <dbReference type="Proteomes" id="UP000230233"/>
    </source>
</evidence>
<gene>
    <name evidence="1" type="primary">Cnig_chr_V.g20178</name>
    <name evidence="1" type="ORF">B9Z55_020178</name>
</gene>
<dbReference type="Proteomes" id="UP000230233">
    <property type="component" value="Chromosome V"/>
</dbReference>
<evidence type="ECO:0000313" key="1">
    <source>
        <dbReference type="EMBL" id="PIC28174.1"/>
    </source>
</evidence>